<dbReference type="Gene3D" id="3.30.70.270">
    <property type="match status" value="1"/>
</dbReference>
<sequence>SRQVDKHLTELVETFSTLRKYYMKLNSAKCAFGVGSGRFVGYMVTQRGIEVNPDKI</sequence>
<name>A0AAW2LLY6_SESRA</name>
<reference evidence="1" key="1">
    <citation type="submission" date="2020-06" db="EMBL/GenBank/DDBJ databases">
        <authorList>
            <person name="Li T."/>
            <person name="Hu X."/>
            <person name="Zhang T."/>
            <person name="Song X."/>
            <person name="Zhang H."/>
            <person name="Dai N."/>
            <person name="Sheng W."/>
            <person name="Hou X."/>
            <person name="Wei L."/>
        </authorList>
    </citation>
    <scope>NUCLEOTIDE SEQUENCE</scope>
    <source>
        <strain evidence="1">G02</strain>
        <tissue evidence="1">Leaf</tissue>
    </source>
</reference>
<gene>
    <name evidence="1" type="ORF">Sradi_5282000</name>
</gene>
<dbReference type="InterPro" id="IPR043128">
    <property type="entry name" value="Rev_trsase/Diguanyl_cyclase"/>
</dbReference>
<feature type="non-terminal residue" evidence="1">
    <location>
        <position position="1"/>
    </location>
</feature>
<dbReference type="InterPro" id="IPR043502">
    <property type="entry name" value="DNA/RNA_pol_sf"/>
</dbReference>
<dbReference type="SUPFAM" id="SSF56672">
    <property type="entry name" value="DNA/RNA polymerases"/>
    <property type="match status" value="1"/>
</dbReference>
<dbReference type="EMBL" id="JACGWJ010000024">
    <property type="protein sequence ID" value="KAL0320205.1"/>
    <property type="molecule type" value="Genomic_DNA"/>
</dbReference>
<reference evidence="1" key="2">
    <citation type="journal article" date="2024" name="Plant">
        <title>Genomic evolution and insights into agronomic trait innovations of Sesamum species.</title>
        <authorList>
            <person name="Miao H."/>
            <person name="Wang L."/>
            <person name="Qu L."/>
            <person name="Liu H."/>
            <person name="Sun Y."/>
            <person name="Le M."/>
            <person name="Wang Q."/>
            <person name="Wei S."/>
            <person name="Zheng Y."/>
            <person name="Lin W."/>
            <person name="Duan Y."/>
            <person name="Cao H."/>
            <person name="Xiong S."/>
            <person name="Wang X."/>
            <person name="Wei L."/>
            <person name="Li C."/>
            <person name="Ma Q."/>
            <person name="Ju M."/>
            <person name="Zhao R."/>
            <person name="Li G."/>
            <person name="Mu C."/>
            <person name="Tian Q."/>
            <person name="Mei H."/>
            <person name="Zhang T."/>
            <person name="Gao T."/>
            <person name="Zhang H."/>
        </authorList>
    </citation>
    <scope>NUCLEOTIDE SEQUENCE</scope>
    <source>
        <strain evidence="1">G02</strain>
    </source>
</reference>
<proteinExistence type="predicted"/>
<protein>
    <submittedName>
        <fullName evidence="1">Uncharacterized protein</fullName>
    </submittedName>
</protein>
<comment type="caution">
    <text evidence="1">The sequence shown here is derived from an EMBL/GenBank/DDBJ whole genome shotgun (WGS) entry which is preliminary data.</text>
</comment>
<evidence type="ECO:0000313" key="1">
    <source>
        <dbReference type="EMBL" id="KAL0320205.1"/>
    </source>
</evidence>
<dbReference type="AlphaFoldDB" id="A0AAW2LLY6"/>
<organism evidence="1">
    <name type="scientific">Sesamum radiatum</name>
    <name type="common">Black benniseed</name>
    <dbReference type="NCBI Taxonomy" id="300843"/>
    <lineage>
        <taxon>Eukaryota</taxon>
        <taxon>Viridiplantae</taxon>
        <taxon>Streptophyta</taxon>
        <taxon>Embryophyta</taxon>
        <taxon>Tracheophyta</taxon>
        <taxon>Spermatophyta</taxon>
        <taxon>Magnoliopsida</taxon>
        <taxon>eudicotyledons</taxon>
        <taxon>Gunneridae</taxon>
        <taxon>Pentapetalae</taxon>
        <taxon>asterids</taxon>
        <taxon>lamiids</taxon>
        <taxon>Lamiales</taxon>
        <taxon>Pedaliaceae</taxon>
        <taxon>Sesamum</taxon>
    </lineage>
</organism>
<accession>A0AAW2LLY6</accession>